<comment type="caution">
    <text evidence="8">The sequence shown here is derived from an EMBL/GenBank/DDBJ whole genome shotgun (WGS) entry which is preliminary data.</text>
</comment>
<comment type="subcellular location">
    <subcellularLocation>
        <location evidence="1">Cell membrane</location>
        <topology evidence="1">Multi-pass membrane protein</topology>
    </subcellularLocation>
</comment>
<keyword evidence="5 6" id="KW-0472">Membrane</keyword>
<proteinExistence type="predicted"/>
<organism evidence="8 9">
    <name type="scientific">Plesiocystis pacifica SIR-1</name>
    <dbReference type="NCBI Taxonomy" id="391625"/>
    <lineage>
        <taxon>Bacteria</taxon>
        <taxon>Pseudomonadati</taxon>
        <taxon>Myxococcota</taxon>
        <taxon>Polyangia</taxon>
        <taxon>Nannocystales</taxon>
        <taxon>Nannocystaceae</taxon>
        <taxon>Plesiocystis</taxon>
    </lineage>
</organism>
<dbReference type="EMBL" id="ABCS01000019">
    <property type="protein sequence ID" value="EDM79428.1"/>
    <property type="molecule type" value="Genomic_DNA"/>
</dbReference>
<evidence type="ECO:0000259" key="7">
    <source>
        <dbReference type="Pfam" id="PF06271"/>
    </source>
</evidence>
<dbReference type="Proteomes" id="UP000005801">
    <property type="component" value="Unassembled WGS sequence"/>
</dbReference>
<dbReference type="eggNOG" id="COG1714">
    <property type="taxonomic scope" value="Bacteria"/>
</dbReference>
<sequence>MSMDADNADSLAGLGARAIALFIDLLILGALTTALARVLGIDSHGWIAAALSWVYFAGQESSGWMATLGKRAVGLSVQDLRGRQLSFGQASLRWLGRGLSSLALGLGYALAAFTPKRQTLHDLLAQTVVVRNR</sequence>
<reference evidence="8 9" key="1">
    <citation type="submission" date="2007-06" db="EMBL/GenBank/DDBJ databases">
        <authorList>
            <person name="Shimkets L."/>
            <person name="Ferriera S."/>
            <person name="Johnson J."/>
            <person name="Kravitz S."/>
            <person name="Beeson K."/>
            <person name="Sutton G."/>
            <person name="Rogers Y.-H."/>
            <person name="Friedman R."/>
            <person name="Frazier M."/>
            <person name="Venter J.C."/>
        </authorList>
    </citation>
    <scope>NUCLEOTIDE SEQUENCE [LARGE SCALE GENOMIC DNA]</scope>
    <source>
        <strain evidence="8 9">SIR-1</strain>
    </source>
</reference>
<accession>A6G3P1</accession>
<evidence type="ECO:0000256" key="6">
    <source>
        <dbReference type="SAM" id="Phobius"/>
    </source>
</evidence>
<gene>
    <name evidence="8" type="ORF">PPSIR1_34917</name>
</gene>
<keyword evidence="2" id="KW-1003">Cell membrane</keyword>
<evidence type="ECO:0000256" key="4">
    <source>
        <dbReference type="ARBA" id="ARBA00022989"/>
    </source>
</evidence>
<dbReference type="PANTHER" id="PTHR36115:SF4">
    <property type="entry name" value="MEMBRANE PROTEIN"/>
    <property type="match status" value="1"/>
</dbReference>
<dbReference type="AlphaFoldDB" id="A6G3P1"/>
<evidence type="ECO:0000313" key="9">
    <source>
        <dbReference type="Proteomes" id="UP000005801"/>
    </source>
</evidence>
<evidence type="ECO:0000313" key="8">
    <source>
        <dbReference type="EMBL" id="EDM79428.1"/>
    </source>
</evidence>
<dbReference type="STRING" id="391625.PPSIR1_34917"/>
<feature type="domain" description="RDD" evidence="7">
    <location>
        <begin position="11"/>
        <end position="125"/>
    </location>
</feature>
<dbReference type="PANTHER" id="PTHR36115">
    <property type="entry name" value="PROLINE-RICH ANTIGEN HOMOLOG-RELATED"/>
    <property type="match status" value="1"/>
</dbReference>
<feature type="transmembrane region" description="Helical" evidence="6">
    <location>
        <begin position="12"/>
        <end position="31"/>
    </location>
</feature>
<dbReference type="InterPro" id="IPR051791">
    <property type="entry name" value="Pra-immunoreactive"/>
</dbReference>
<dbReference type="Pfam" id="PF06271">
    <property type="entry name" value="RDD"/>
    <property type="match status" value="1"/>
</dbReference>
<name>A6G3P1_9BACT</name>
<evidence type="ECO:0000256" key="2">
    <source>
        <dbReference type="ARBA" id="ARBA00022475"/>
    </source>
</evidence>
<keyword evidence="9" id="KW-1185">Reference proteome</keyword>
<dbReference type="InterPro" id="IPR010432">
    <property type="entry name" value="RDD"/>
</dbReference>
<dbReference type="GO" id="GO:0005886">
    <property type="term" value="C:plasma membrane"/>
    <property type="evidence" value="ECO:0007669"/>
    <property type="project" value="UniProtKB-SubCell"/>
</dbReference>
<feature type="transmembrane region" description="Helical" evidence="6">
    <location>
        <begin position="94"/>
        <end position="113"/>
    </location>
</feature>
<protein>
    <recommendedName>
        <fullName evidence="7">RDD domain-containing protein</fullName>
    </recommendedName>
</protein>
<evidence type="ECO:0000256" key="1">
    <source>
        <dbReference type="ARBA" id="ARBA00004651"/>
    </source>
</evidence>
<evidence type="ECO:0000256" key="5">
    <source>
        <dbReference type="ARBA" id="ARBA00023136"/>
    </source>
</evidence>
<keyword evidence="4 6" id="KW-1133">Transmembrane helix</keyword>
<keyword evidence="3 6" id="KW-0812">Transmembrane</keyword>
<evidence type="ECO:0000256" key="3">
    <source>
        <dbReference type="ARBA" id="ARBA00022692"/>
    </source>
</evidence>